<dbReference type="SUPFAM" id="SSF48726">
    <property type="entry name" value="Immunoglobulin"/>
    <property type="match status" value="2"/>
</dbReference>
<evidence type="ECO:0000256" key="8">
    <source>
        <dbReference type="ARBA" id="ARBA00023319"/>
    </source>
</evidence>
<feature type="compositionally biased region" description="Acidic residues" evidence="9">
    <location>
        <begin position="634"/>
        <end position="646"/>
    </location>
</feature>
<comment type="subcellular location">
    <subcellularLocation>
        <location evidence="1">Membrane</location>
        <topology evidence="1">Single-pass membrane protein</topology>
    </subcellularLocation>
</comment>
<feature type="region of interest" description="Disordered" evidence="9">
    <location>
        <begin position="582"/>
        <end position="609"/>
    </location>
</feature>
<keyword evidence="2 10" id="KW-0812">Transmembrane</keyword>
<evidence type="ECO:0000313" key="13">
    <source>
        <dbReference type="EMBL" id="TFK02597.1"/>
    </source>
</evidence>
<dbReference type="GO" id="GO:0002355">
    <property type="term" value="P:detection of tumor cell"/>
    <property type="evidence" value="ECO:0007669"/>
    <property type="project" value="TreeGrafter"/>
</dbReference>
<evidence type="ECO:0000256" key="11">
    <source>
        <dbReference type="SAM" id="SignalP"/>
    </source>
</evidence>
<dbReference type="Pfam" id="PF08205">
    <property type="entry name" value="C2-set_2"/>
    <property type="match status" value="1"/>
</dbReference>
<keyword evidence="5 10" id="KW-1133">Transmembrane helix</keyword>
<dbReference type="InterPro" id="IPR027968">
    <property type="entry name" value="JHY"/>
</dbReference>
<dbReference type="STRING" id="55544.A0A4D9E0C3"/>
<keyword evidence="14" id="KW-1185">Reference proteome</keyword>
<dbReference type="PANTHER" id="PTHR47118">
    <property type="entry name" value="CYTOTOXIC AND REGULATORY T-CELL MOLECULE"/>
    <property type="match status" value="1"/>
</dbReference>
<feature type="signal peptide" evidence="11">
    <location>
        <begin position="1"/>
        <end position="19"/>
    </location>
</feature>
<gene>
    <name evidence="13" type="ORF">DR999_PMT15090</name>
</gene>
<dbReference type="SMART" id="SM00409">
    <property type="entry name" value="IG"/>
    <property type="match status" value="1"/>
</dbReference>
<sequence length="1350" mass="152494">MNLTTVLCIVALLPLQGDFQEVHTESVTVEEGQDLSLQCDFTGDHESALEWSNPRGFVIFLKSHRGLKDQRYKLINYSKNKLSISLSNVTVQDEGTYTCFYYDVPVKTKKVNVTVLAAPSKPHLEVSDIRTNGKEEKIVLSCLTQGSKPPPQITWLLNNGLEVYGDVKHQFEHDGKKCNTTSSLIVHAYNRDSTASCVIRHETLRGERLTVSFQFENFATTTGSTPNVLEISTRTSEHPQHYMESTEATPQSIIQTSPGSISLATSTQQEVFSSQTTGSSQPNFPTTVPEKPSSTSIPAIPTQQRELPTNTSIWSEVTLTVNEETSSTEAPATSSEPATQNANSTIEPERTLNITEETSVTAVPAISNEQSTQNSNITTGSEMTLNVTVAEETSGTEEPSTSHEETTLTCNATIKTNLNSEGIRRRQTSVLLPVLVAVLIFVMLIIVLLFMRKLQKAHGVWKRENDTSEQTLESYKSRSNEDNQAPEKNGQVANQKPTMQYVTEGYAGTIKSNSEERDVSTFQKRLAYGKETDIWSTLQHKIRNEFFTSESYFSTLSFLHICNMNNSLSQRVLIQPHGHHANLKGPSLSDGNWHPSLHDSQESDSESLTQEIQYQLELQKRIYENEVLVGQSSDELENDSFDEDSLEEKSLNESEGANYDKVQFSNGKDYGKHNESKQQPTDRYCNLRYNPNWKSNKEGAKFSEVNRRHHVAEKILQGSSQDSSYLSSKDVLEENNQLVERQNVSSAFDTELLSLDGQPVGISSVPFRLHTKGELSADDCQYKPSSSTYSDVFSPRSVEVQQQRAKKDFVEKNKLTLGLATQKQDSYLHLHSRKREEVHQGQVSDVKTADERFIQNAIDFQSMAMDPEDKWLQRSHQLKDHQNKRPQADKTKLNRGLRERSLPANDVQHPPGRLAEPRPQYHTHRNVSEFENFHMDSNSSEVLELEKDDNSSLHSWLQTNPFVGPITPFIKTSSAADWETHSNTLQNNSDLVNRNQKQISMNLASSRHHLELTMHKNATGLNLSPAYTSEENKKYQHNPGNSPLYNQQRLQNSYVLEPLPPDGYAKGHMLLNQKSIASTYNANFQESVKDQVSTQNHRKQFYIDKSHHNNCATNSLWPSQSSGQKPLAGPSPTTQLIQTMEQHHQKISQLEDTHLAERQFSVLFLPVIPRVESDSEINTERSEGSRVKINRSNSEGYLLQMEKQKQLKEKGTRKPSGPRNYMNLDVKLGGLGPDYEAVREKTEKLNKQREYAKQVKEHNMKNVATAQKPPAKPQLKSSLSRHKALEYAKKIPKPKPFSAKQSDEEPKEERTPAHTLKGQNLPQISSLKTLQNRHEMEKQVVDAFKTLHIL</sequence>
<evidence type="ECO:0000256" key="1">
    <source>
        <dbReference type="ARBA" id="ARBA00004167"/>
    </source>
</evidence>
<proteinExistence type="predicted"/>
<evidence type="ECO:0000256" key="7">
    <source>
        <dbReference type="ARBA" id="ARBA00023157"/>
    </source>
</evidence>
<dbReference type="GO" id="GO:0002860">
    <property type="term" value="P:positive regulation of natural killer cell mediated cytotoxicity directed against tumor cell target"/>
    <property type="evidence" value="ECO:0007669"/>
    <property type="project" value="TreeGrafter"/>
</dbReference>
<feature type="region of interest" description="Disordered" evidence="9">
    <location>
        <begin position="1287"/>
        <end position="1323"/>
    </location>
</feature>
<feature type="compositionally biased region" description="Polar residues" evidence="9">
    <location>
        <begin position="340"/>
        <end position="383"/>
    </location>
</feature>
<dbReference type="InterPro" id="IPR003599">
    <property type="entry name" value="Ig_sub"/>
</dbReference>
<dbReference type="SMART" id="SM00406">
    <property type="entry name" value="IGv"/>
    <property type="match status" value="1"/>
</dbReference>
<evidence type="ECO:0000256" key="3">
    <source>
        <dbReference type="ARBA" id="ARBA00022729"/>
    </source>
</evidence>
<name>A0A4D9E0C3_9SAUR</name>
<evidence type="ECO:0000256" key="5">
    <source>
        <dbReference type="ARBA" id="ARBA00022989"/>
    </source>
</evidence>
<evidence type="ECO:0000256" key="10">
    <source>
        <dbReference type="SAM" id="Phobius"/>
    </source>
</evidence>
<dbReference type="InterPro" id="IPR013162">
    <property type="entry name" value="CD80_C2-set"/>
</dbReference>
<dbReference type="GO" id="GO:0008037">
    <property type="term" value="P:cell recognition"/>
    <property type="evidence" value="ECO:0007669"/>
    <property type="project" value="TreeGrafter"/>
</dbReference>
<feature type="chain" id="PRO_5020033310" evidence="11">
    <location>
        <begin position="20"/>
        <end position="1350"/>
    </location>
</feature>
<dbReference type="InterPro" id="IPR013106">
    <property type="entry name" value="Ig_V-set"/>
</dbReference>
<feature type="region of interest" description="Disordered" evidence="9">
    <location>
        <begin position="633"/>
        <end position="685"/>
    </location>
</feature>
<feature type="region of interest" description="Disordered" evidence="9">
    <location>
        <begin position="877"/>
        <end position="919"/>
    </location>
</feature>
<dbReference type="PROSITE" id="PS50835">
    <property type="entry name" value="IG_LIKE"/>
    <property type="match status" value="2"/>
</dbReference>
<comment type="caution">
    <text evidence="13">The sequence shown here is derived from an EMBL/GenBank/DDBJ whole genome shotgun (WGS) entry which is preliminary data.</text>
</comment>
<feature type="domain" description="Ig-like" evidence="12">
    <location>
        <begin position="122"/>
        <end position="212"/>
    </location>
</feature>
<dbReference type="Pfam" id="PF15261">
    <property type="entry name" value="JHY"/>
    <property type="match status" value="1"/>
</dbReference>
<evidence type="ECO:0000313" key="14">
    <source>
        <dbReference type="Proteomes" id="UP000297703"/>
    </source>
</evidence>
<evidence type="ECO:0000256" key="2">
    <source>
        <dbReference type="ARBA" id="ARBA00022692"/>
    </source>
</evidence>
<dbReference type="InterPro" id="IPR053096">
    <property type="entry name" value="CRTAM"/>
</dbReference>
<feature type="compositionally biased region" description="Basic and acidic residues" evidence="9">
    <location>
        <begin position="1301"/>
        <end position="1312"/>
    </location>
</feature>
<dbReference type="Pfam" id="PF07686">
    <property type="entry name" value="V-set"/>
    <property type="match status" value="1"/>
</dbReference>
<reference evidence="13 14" key="1">
    <citation type="submission" date="2019-04" db="EMBL/GenBank/DDBJ databases">
        <title>Draft genome of the big-headed turtle Platysternon megacephalum.</title>
        <authorList>
            <person name="Gong S."/>
        </authorList>
    </citation>
    <scope>NUCLEOTIDE SEQUENCE [LARGE SCALE GENOMIC DNA]</scope>
    <source>
        <strain evidence="13">DO16091913</strain>
        <tissue evidence="13">Muscle</tissue>
    </source>
</reference>
<dbReference type="EMBL" id="QXTE01000183">
    <property type="protein sequence ID" value="TFK02597.1"/>
    <property type="molecule type" value="Genomic_DNA"/>
</dbReference>
<organism evidence="13 14">
    <name type="scientific">Platysternon megacephalum</name>
    <name type="common">big-headed turtle</name>
    <dbReference type="NCBI Taxonomy" id="55544"/>
    <lineage>
        <taxon>Eukaryota</taxon>
        <taxon>Metazoa</taxon>
        <taxon>Chordata</taxon>
        <taxon>Craniata</taxon>
        <taxon>Vertebrata</taxon>
        <taxon>Euteleostomi</taxon>
        <taxon>Archelosauria</taxon>
        <taxon>Testudinata</taxon>
        <taxon>Testudines</taxon>
        <taxon>Cryptodira</taxon>
        <taxon>Durocryptodira</taxon>
        <taxon>Testudinoidea</taxon>
        <taxon>Platysternidae</taxon>
        <taxon>Platysternon</taxon>
    </lineage>
</organism>
<dbReference type="PANTHER" id="PTHR47118:SF1">
    <property type="entry name" value="CYTOTOXIC AND REGULATORY T-CELL MOLECULE"/>
    <property type="match status" value="1"/>
</dbReference>
<evidence type="ECO:0000259" key="12">
    <source>
        <dbReference type="PROSITE" id="PS50835"/>
    </source>
</evidence>
<dbReference type="GO" id="GO:0005102">
    <property type="term" value="F:signaling receptor binding"/>
    <property type="evidence" value="ECO:0007669"/>
    <property type="project" value="TreeGrafter"/>
</dbReference>
<protein>
    <submittedName>
        <fullName evidence="13">3-keto-steroid reductase</fullName>
    </submittedName>
</protein>
<accession>A0A4D9E0C3</accession>
<reference evidence="13 14" key="2">
    <citation type="submission" date="2019-04" db="EMBL/GenBank/DDBJ databases">
        <title>The genome sequence of big-headed turtle.</title>
        <authorList>
            <person name="Gong S."/>
        </authorList>
    </citation>
    <scope>NUCLEOTIDE SEQUENCE [LARGE SCALE GENOMIC DNA]</scope>
    <source>
        <strain evidence="13">DO16091913</strain>
        <tissue evidence="13">Muscle</tissue>
    </source>
</reference>
<keyword evidence="6 10" id="KW-0472">Membrane</keyword>
<feature type="compositionally biased region" description="Low complexity" evidence="9">
    <location>
        <begin position="323"/>
        <end position="339"/>
    </location>
</feature>
<feature type="compositionally biased region" description="Polar residues" evidence="9">
    <location>
        <begin position="265"/>
        <end position="322"/>
    </location>
</feature>
<dbReference type="InterPro" id="IPR007110">
    <property type="entry name" value="Ig-like_dom"/>
</dbReference>
<keyword evidence="3 11" id="KW-0732">Signal</keyword>
<feature type="compositionally biased region" description="Basic and acidic residues" evidence="9">
    <location>
        <begin position="877"/>
        <end position="901"/>
    </location>
</feature>
<evidence type="ECO:0000256" key="6">
    <source>
        <dbReference type="ARBA" id="ARBA00023136"/>
    </source>
</evidence>
<dbReference type="GO" id="GO:0005886">
    <property type="term" value="C:plasma membrane"/>
    <property type="evidence" value="ECO:0007669"/>
    <property type="project" value="TreeGrafter"/>
</dbReference>
<dbReference type="Proteomes" id="UP000297703">
    <property type="component" value="Unassembled WGS sequence"/>
</dbReference>
<feature type="region of interest" description="Disordered" evidence="9">
    <location>
        <begin position="265"/>
        <end position="383"/>
    </location>
</feature>
<dbReference type="OrthoDB" id="10057281at2759"/>
<keyword evidence="7" id="KW-1015">Disulfide bond</keyword>
<keyword evidence="4" id="KW-0677">Repeat</keyword>
<feature type="transmembrane region" description="Helical" evidence="10">
    <location>
        <begin position="430"/>
        <end position="451"/>
    </location>
</feature>
<dbReference type="FunFam" id="2.60.40.10:FF:000013">
    <property type="entry name" value="cell adhesion molecule 1 isoform X1"/>
    <property type="match status" value="1"/>
</dbReference>
<feature type="region of interest" description="Disordered" evidence="9">
    <location>
        <begin position="461"/>
        <end position="498"/>
    </location>
</feature>
<evidence type="ECO:0000256" key="9">
    <source>
        <dbReference type="SAM" id="MobiDB-lite"/>
    </source>
</evidence>
<keyword evidence="8" id="KW-0393">Immunoglobulin domain</keyword>
<dbReference type="InterPro" id="IPR036179">
    <property type="entry name" value="Ig-like_dom_sf"/>
</dbReference>
<dbReference type="InterPro" id="IPR013783">
    <property type="entry name" value="Ig-like_fold"/>
</dbReference>
<dbReference type="Gene3D" id="2.60.40.10">
    <property type="entry name" value="Immunoglobulins"/>
    <property type="match status" value="2"/>
</dbReference>
<evidence type="ECO:0000256" key="4">
    <source>
        <dbReference type="ARBA" id="ARBA00022737"/>
    </source>
</evidence>
<feature type="domain" description="Ig-like" evidence="12">
    <location>
        <begin position="14"/>
        <end position="112"/>
    </location>
</feature>